<comment type="caution">
    <text evidence="1">The sequence shown here is derived from an EMBL/GenBank/DDBJ whole genome shotgun (WGS) entry which is preliminary data.</text>
</comment>
<dbReference type="EMBL" id="CM055103">
    <property type="protein sequence ID" value="KAJ7535902.1"/>
    <property type="molecule type" value="Genomic_DNA"/>
</dbReference>
<keyword evidence="2" id="KW-1185">Reference proteome</keyword>
<dbReference type="Proteomes" id="UP001162992">
    <property type="component" value="Chromosome 12"/>
</dbReference>
<proteinExistence type="predicted"/>
<organism evidence="1 2">
    <name type="scientific">Diphasiastrum complanatum</name>
    <name type="common">Issler's clubmoss</name>
    <name type="synonym">Lycopodium complanatum</name>
    <dbReference type="NCBI Taxonomy" id="34168"/>
    <lineage>
        <taxon>Eukaryota</taxon>
        <taxon>Viridiplantae</taxon>
        <taxon>Streptophyta</taxon>
        <taxon>Embryophyta</taxon>
        <taxon>Tracheophyta</taxon>
        <taxon>Lycopodiopsida</taxon>
        <taxon>Lycopodiales</taxon>
        <taxon>Lycopodiaceae</taxon>
        <taxon>Lycopodioideae</taxon>
        <taxon>Diphasiastrum</taxon>
    </lineage>
</organism>
<name>A0ACC2C1M2_DIPCM</name>
<reference evidence="2" key="1">
    <citation type="journal article" date="2024" name="Proc. Natl. Acad. Sci. U.S.A.">
        <title>Extraordinary preservation of gene collinearity over three hundred million years revealed in homosporous lycophytes.</title>
        <authorList>
            <person name="Li C."/>
            <person name="Wickell D."/>
            <person name="Kuo L.Y."/>
            <person name="Chen X."/>
            <person name="Nie B."/>
            <person name="Liao X."/>
            <person name="Peng D."/>
            <person name="Ji J."/>
            <person name="Jenkins J."/>
            <person name="Williams M."/>
            <person name="Shu S."/>
            <person name="Plott C."/>
            <person name="Barry K."/>
            <person name="Rajasekar S."/>
            <person name="Grimwood J."/>
            <person name="Han X."/>
            <person name="Sun S."/>
            <person name="Hou Z."/>
            <person name="He W."/>
            <person name="Dai G."/>
            <person name="Sun C."/>
            <person name="Schmutz J."/>
            <person name="Leebens-Mack J.H."/>
            <person name="Li F.W."/>
            <person name="Wang L."/>
        </authorList>
    </citation>
    <scope>NUCLEOTIDE SEQUENCE [LARGE SCALE GENOMIC DNA]</scope>
    <source>
        <strain evidence="2">cv. PW_Plant_1</strain>
    </source>
</reference>
<accession>A0ACC2C1M2</accession>
<protein>
    <submittedName>
        <fullName evidence="1">Uncharacterized protein</fullName>
    </submittedName>
</protein>
<evidence type="ECO:0000313" key="2">
    <source>
        <dbReference type="Proteomes" id="UP001162992"/>
    </source>
</evidence>
<gene>
    <name evidence="1" type="ORF">O6H91_12G050400</name>
</gene>
<evidence type="ECO:0000313" key="1">
    <source>
        <dbReference type="EMBL" id="KAJ7535902.1"/>
    </source>
</evidence>
<sequence length="561" mass="63274">MGEEHVDPLDALRPLMESYSPPLHALVIPSEDAHQSEYVADRDKRREFVSHFTGSAGLAVITKDEALLWTDGRYFLQATQQLSSRWKLMRIGEDPTVETWLSDNLSKDSTVGVDPWCISVDTAKRWEQAFAKKEQKLIQLHHNLVDAIWENRPPERIFPVRIQSLKFTGLSAKEKIKDLRSKLAAEKAFAIVISTLDEVAWLFNLRGSDVLYNPVVHAFGIVTLESACYYVDKRKIGEEHPVELEGLRNAHIRDGVAVVSYLAWLDGQMQELYGAAGYFLENGSHKRKRTEEEKLTEVSVSDKLEEFRSKQQHFMGLSFETISSVGSNAAIIHYAPKPESCAELHADSMYLCDSGGQYLDGTTDVTRTVHFGKPSAHEKECFTQVLQGHIGLDTAVFPNGTTGHALDILARVPLWKYGLDYRHGTGHGVGSFLNVHEGPHLISFRPQARNVAIQASMTVTDEPGYYEDGNFGIRLENVLIVKEARTAFNFGDKGYLAFEHITWVPFQAKLIDLPLLSPIEMNWVDQYHAECRDKLSPYLSGSELEWLVKATEPLPREVRAH</sequence>